<dbReference type="Gene3D" id="3.30.1330.30">
    <property type="match status" value="1"/>
</dbReference>
<comment type="caution">
    <text evidence="3">The sequence shown here is derived from an EMBL/GenBank/DDBJ whole genome shotgun (WGS) entry which is preliminary data.</text>
</comment>
<dbReference type="InterPro" id="IPR035931">
    <property type="entry name" value="YlxR-like_sf"/>
</dbReference>
<dbReference type="InterPro" id="IPR004038">
    <property type="entry name" value="Ribosomal_eL8/eL30/eS12/Gad45"/>
</dbReference>
<proteinExistence type="predicted"/>
<dbReference type="SUPFAM" id="SSF64376">
    <property type="entry name" value="YlxR-like"/>
    <property type="match status" value="1"/>
</dbReference>
<dbReference type="Pfam" id="PF04296">
    <property type="entry name" value="YlxR"/>
    <property type="match status" value="1"/>
</dbReference>
<feature type="domain" description="Ribosomal protein eL8/eL30/eS12/Gadd45" evidence="1">
    <location>
        <begin position="90"/>
        <end position="177"/>
    </location>
</feature>
<evidence type="ECO:0000259" key="2">
    <source>
        <dbReference type="Pfam" id="PF04296"/>
    </source>
</evidence>
<gene>
    <name evidence="3" type="ORF">HYY65_03360</name>
</gene>
<accession>A0A932LZB7</accession>
<evidence type="ECO:0000313" key="3">
    <source>
        <dbReference type="EMBL" id="MBI3014108.1"/>
    </source>
</evidence>
<evidence type="ECO:0000313" key="4">
    <source>
        <dbReference type="Proteomes" id="UP000741360"/>
    </source>
</evidence>
<dbReference type="InterPro" id="IPR007393">
    <property type="entry name" value="YlxR_dom"/>
</dbReference>
<sequence>MSERIRTCLGCRRQLPQGEFLRILRGPDGVLVPDLKKRLPGRGGYACFDRQCLQEALSPTRLRRAFRGESTESISVDAFVEQLLLQLKESVKNLLGMACKARKAVFGKTEVREALESGLLRFVAVASDCEQSRRQEMTDRCEKRTVPYLAALSVADLGQISGRGVMDFVGIIDRGFAEQMIVLGDRLRRLDLLERRPDALPVSTGSRKSRSREGR</sequence>
<dbReference type="PANTHER" id="PTHR34215">
    <property type="entry name" value="BLL0784 PROTEIN"/>
    <property type="match status" value="1"/>
</dbReference>
<organism evidence="3 4">
    <name type="scientific">Tectimicrobiota bacterium</name>
    <dbReference type="NCBI Taxonomy" id="2528274"/>
    <lineage>
        <taxon>Bacteria</taxon>
        <taxon>Pseudomonadati</taxon>
        <taxon>Nitrospinota/Tectimicrobiota group</taxon>
        <taxon>Candidatus Tectimicrobiota</taxon>
    </lineage>
</organism>
<dbReference type="InterPro" id="IPR029064">
    <property type="entry name" value="Ribosomal_eL30-like_sf"/>
</dbReference>
<reference evidence="3" key="1">
    <citation type="submission" date="2020-07" db="EMBL/GenBank/DDBJ databases">
        <title>Huge and variable diversity of episymbiotic CPR bacteria and DPANN archaea in groundwater ecosystems.</title>
        <authorList>
            <person name="He C.Y."/>
            <person name="Keren R."/>
            <person name="Whittaker M."/>
            <person name="Farag I.F."/>
            <person name="Doudna J."/>
            <person name="Cate J.H.D."/>
            <person name="Banfield J.F."/>
        </authorList>
    </citation>
    <scope>NUCLEOTIDE SEQUENCE</scope>
    <source>
        <strain evidence="3">NC_groundwater_717_Ag_S-0.2um_59_8</strain>
    </source>
</reference>
<dbReference type="SUPFAM" id="SSF55315">
    <property type="entry name" value="L30e-like"/>
    <property type="match status" value="1"/>
</dbReference>
<dbReference type="Proteomes" id="UP000741360">
    <property type="component" value="Unassembled WGS sequence"/>
</dbReference>
<dbReference type="AlphaFoldDB" id="A0A932LZB7"/>
<dbReference type="InterPro" id="IPR037465">
    <property type="entry name" value="YlxR"/>
</dbReference>
<name>A0A932LZB7_UNCTE</name>
<protein>
    <submittedName>
        <fullName evidence="3">DUF448 domain-containing protein</fullName>
    </submittedName>
</protein>
<evidence type="ECO:0000259" key="1">
    <source>
        <dbReference type="Pfam" id="PF01248"/>
    </source>
</evidence>
<dbReference type="PANTHER" id="PTHR34215:SF1">
    <property type="entry name" value="YLXR DOMAIN-CONTAINING PROTEIN"/>
    <property type="match status" value="1"/>
</dbReference>
<dbReference type="Pfam" id="PF01248">
    <property type="entry name" value="Ribosomal_L7Ae"/>
    <property type="match status" value="1"/>
</dbReference>
<feature type="domain" description="YlxR" evidence="2">
    <location>
        <begin position="6"/>
        <end position="73"/>
    </location>
</feature>
<dbReference type="EMBL" id="JACPSX010000055">
    <property type="protein sequence ID" value="MBI3014108.1"/>
    <property type="molecule type" value="Genomic_DNA"/>
</dbReference>
<dbReference type="Gene3D" id="3.30.1230.10">
    <property type="entry name" value="YlxR-like"/>
    <property type="match status" value="1"/>
</dbReference>